<feature type="transmembrane region" description="Helical" evidence="8">
    <location>
        <begin position="343"/>
        <end position="364"/>
    </location>
</feature>
<keyword evidence="5 8" id="KW-0812">Transmembrane</keyword>
<comment type="similarity">
    <text evidence="2">Belongs to the binding-protein-dependent transport system permease family. HisMQ subfamily.</text>
</comment>
<feature type="transmembrane region" description="Helical" evidence="8">
    <location>
        <begin position="171"/>
        <end position="191"/>
    </location>
</feature>
<dbReference type="Pfam" id="PF00528">
    <property type="entry name" value="BPD_transp_1"/>
    <property type="match status" value="1"/>
</dbReference>
<evidence type="ECO:0000256" key="7">
    <source>
        <dbReference type="ARBA" id="ARBA00023136"/>
    </source>
</evidence>
<name>A0ABS0Y4G3_9HYPH</name>
<dbReference type="PANTHER" id="PTHR30614">
    <property type="entry name" value="MEMBRANE COMPONENT OF AMINO ACID ABC TRANSPORTER"/>
    <property type="match status" value="1"/>
</dbReference>
<evidence type="ECO:0000256" key="2">
    <source>
        <dbReference type="ARBA" id="ARBA00010072"/>
    </source>
</evidence>
<feature type="domain" description="ABC transmembrane type-1" evidence="9">
    <location>
        <begin position="167"/>
        <end position="361"/>
    </location>
</feature>
<keyword evidence="11" id="KW-1185">Reference proteome</keyword>
<evidence type="ECO:0000256" key="4">
    <source>
        <dbReference type="ARBA" id="ARBA00022475"/>
    </source>
</evidence>
<evidence type="ECO:0000256" key="5">
    <source>
        <dbReference type="ARBA" id="ARBA00022692"/>
    </source>
</evidence>
<dbReference type="Gene3D" id="1.10.3720.10">
    <property type="entry name" value="MetI-like"/>
    <property type="match status" value="1"/>
</dbReference>
<keyword evidence="4" id="KW-1003">Cell membrane</keyword>
<keyword evidence="3 8" id="KW-0813">Transport</keyword>
<dbReference type="Proteomes" id="UP000620670">
    <property type="component" value="Unassembled WGS sequence"/>
</dbReference>
<sequence>MTTASNLPLEPIADAGDNAVLALRPPARRKAPIAQVLFGTIGNTLLTLATAAILLAAVPRLIQWGILDSIWTATDGSACREASGACWAFLRAKFRQILFGIYPPDQQWRPLLAVTMLFCVILYSLPPRNWDRFLVFLWCIAVACFLVLMQGGVLGLTLVPTAYWGGLPVTLILAVSALGIGFPFGVILALGRRSALPVPRILSVGLIEVIRGLPLVSLLFMSSIMLPIMLPEGLTIDKLARAGVALTIFSAAYLAEVVRGGLQAIPEGQAEAARALGLSWVDTIRQVILPQALQKVIPPLTNTVIVMVKNTALVLVVGLFDLLSSGKAALADPSWPSPFAETYLFIAMIYFVICFGISRYSLYLERRAAAGQVR</sequence>
<dbReference type="SUPFAM" id="SSF161098">
    <property type="entry name" value="MetI-like"/>
    <property type="match status" value="1"/>
</dbReference>
<comment type="caution">
    <text evidence="10">The sequence shown here is derived from an EMBL/GenBank/DDBJ whole genome shotgun (WGS) entry which is preliminary data.</text>
</comment>
<keyword evidence="7 8" id="KW-0472">Membrane</keyword>
<evidence type="ECO:0000256" key="8">
    <source>
        <dbReference type="RuleBase" id="RU363032"/>
    </source>
</evidence>
<dbReference type="CDD" id="cd06261">
    <property type="entry name" value="TM_PBP2"/>
    <property type="match status" value="1"/>
</dbReference>
<dbReference type="PROSITE" id="PS50928">
    <property type="entry name" value="ABC_TM1"/>
    <property type="match status" value="1"/>
</dbReference>
<feature type="transmembrane region" description="Helical" evidence="8">
    <location>
        <begin position="108"/>
        <end position="126"/>
    </location>
</feature>
<dbReference type="InterPro" id="IPR010065">
    <property type="entry name" value="AA_ABC_transptr_permease_3TM"/>
</dbReference>
<evidence type="ECO:0000256" key="1">
    <source>
        <dbReference type="ARBA" id="ARBA00004429"/>
    </source>
</evidence>
<evidence type="ECO:0000256" key="3">
    <source>
        <dbReference type="ARBA" id="ARBA00022448"/>
    </source>
</evidence>
<dbReference type="InterPro" id="IPR043429">
    <property type="entry name" value="ArtM/GltK/GlnP/TcyL/YhdX-like"/>
</dbReference>
<proteinExistence type="inferred from homology"/>
<dbReference type="InterPro" id="IPR035906">
    <property type="entry name" value="MetI-like_sf"/>
</dbReference>
<feature type="transmembrane region" description="Helical" evidence="8">
    <location>
        <begin position="304"/>
        <end position="323"/>
    </location>
</feature>
<reference evidence="11" key="1">
    <citation type="submission" date="2020-12" db="EMBL/GenBank/DDBJ databases">
        <title>Hymenobacter sp.</title>
        <authorList>
            <person name="Kim M.K."/>
        </authorList>
    </citation>
    <scope>NUCLEOTIDE SEQUENCE [LARGE SCALE GENOMIC DNA]</scope>
    <source>
        <strain evidence="11">BT325</strain>
    </source>
</reference>
<evidence type="ECO:0000259" key="9">
    <source>
        <dbReference type="PROSITE" id="PS50928"/>
    </source>
</evidence>
<evidence type="ECO:0000313" key="10">
    <source>
        <dbReference type="EMBL" id="MBJ6126930.1"/>
    </source>
</evidence>
<comment type="subcellular location">
    <subcellularLocation>
        <location evidence="1">Cell inner membrane</location>
        <topology evidence="1">Multi-pass membrane protein</topology>
    </subcellularLocation>
    <subcellularLocation>
        <location evidence="8">Cell membrane</location>
        <topology evidence="8">Multi-pass membrane protein</topology>
    </subcellularLocation>
</comment>
<organism evidence="10 11">
    <name type="scientific">Microvirga splendida</name>
    <dbReference type="NCBI Taxonomy" id="2795727"/>
    <lineage>
        <taxon>Bacteria</taxon>
        <taxon>Pseudomonadati</taxon>
        <taxon>Pseudomonadota</taxon>
        <taxon>Alphaproteobacteria</taxon>
        <taxon>Hyphomicrobiales</taxon>
        <taxon>Methylobacteriaceae</taxon>
        <taxon>Microvirga</taxon>
    </lineage>
</organism>
<dbReference type="PANTHER" id="PTHR30614:SF41">
    <property type="entry name" value="INNER MEMBRANE AMINO-ACID ABC TRANSPORTER PERMEASE PROTEIN YHDY"/>
    <property type="match status" value="1"/>
</dbReference>
<accession>A0ABS0Y4G3</accession>
<dbReference type="EMBL" id="JAELXT010000018">
    <property type="protein sequence ID" value="MBJ6126930.1"/>
    <property type="molecule type" value="Genomic_DNA"/>
</dbReference>
<feature type="transmembrane region" description="Helical" evidence="8">
    <location>
        <begin position="133"/>
        <end position="159"/>
    </location>
</feature>
<evidence type="ECO:0000313" key="11">
    <source>
        <dbReference type="Proteomes" id="UP000620670"/>
    </source>
</evidence>
<dbReference type="InterPro" id="IPR000515">
    <property type="entry name" value="MetI-like"/>
</dbReference>
<protein>
    <submittedName>
        <fullName evidence="10">Amino acid ABC transporter permease</fullName>
    </submittedName>
</protein>
<dbReference type="NCBIfam" id="TIGR01726">
    <property type="entry name" value="HEQRo_perm_3TM"/>
    <property type="match status" value="1"/>
</dbReference>
<gene>
    <name evidence="10" type="ORF">JAO75_16110</name>
</gene>
<dbReference type="RefSeq" id="WP_199050157.1">
    <property type="nucleotide sequence ID" value="NZ_JAELXT010000018.1"/>
</dbReference>
<feature type="transmembrane region" description="Helical" evidence="8">
    <location>
        <begin position="36"/>
        <end position="58"/>
    </location>
</feature>
<evidence type="ECO:0000256" key="6">
    <source>
        <dbReference type="ARBA" id="ARBA00022989"/>
    </source>
</evidence>
<keyword evidence="6 8" id="KW-1133">Transmembrane helix</keyword>